<gene>
    <name evidence="1" type="ORF">FD27_GL001382</name>
</gene>
<dbReference type="RefSeq" id="WP_057752468.1">
    <property type="nucleotide sequence ID" value="NZ_AZER01000025.1"/>
</dbReference>
<comment type="caution">
    <text evidence="1">The sequence shown here is derived from an EMBL/GenBank/DDBJ whole genome shotgun (WGS) entry which is preliminary data.</text>
</comment>
<keyword evidence="2" id="KW-1185">Reference proteome</keyword>
<protein>
    <submittedName>
        <fullName evidence="1">Uncharacterized protein</fullName>
    </submittedName>
</protein>
<dbReference type="Proteomes" id="UP000051445">
    <property type="component" value="Unassembled WGS sequence"/>
</dbReference>
<organism evidence="1 2">
    <name type="scientific">Limosilactobacillus frumenti DSM 13145</name>
    <dbReference type="NCBI Taxonomy" id="1423746"/>
    <lineage>
        <taxon>Bacteria</taxon>
        <taxon>Bacillati</taxon>
        <taxon>Bacillota</taxon>
        <taxon>Bacilli</taxon>
        <taxon>Lactobacillales</taxon>
        <taxon>Lactobacillaceae</taxon>
        <taxon>Limosilactobacillus</taxon>
    </lineage>
</organism>
<dbReference type="AlphaFoldDB" id="A0A0R1P1S8"/>
<dbReference type="OrthoDB" id="2312097at2"/>
<dbReference type="EMBL" id="AZER01000025">
    <property type="protein sequence ID" value="KRL25996.1"/>
    <property type="molecule type" value="Genomic_DNA"/>
</dbReference>
<reference evidence="1 2" key="1">
    <citation type="journal article" date="2015" name="Genome Announc.">
        <title>Expanding the biotechnology potential of lactobacilli through comparative genomics of 213 strains and associated genera.</title>
        <authorList>
            <person name="Sun Z."/>
            <person name="Harris H.M."/>
            <person name="McCann A."/>
            <person name="Guo C."/>
            <person name="Argimon S."/>
            <person name="Zhang W."/>
            <person name="Yang X."/>
            <person name="Jeffery I.B."/>
            <person name="Cooney J.C."/>
            <person name="Kagawa T.F."/>
            <person name="Liu W."/>
            <person name="Song Y."/>
            <person name="Salvetti E."/>
            <person name="Wrobel A."/>
            <person name="Rasinkangas P."/>
            <person name="Parkhill J."/>
            <person name="Rea M.C."/>
            <person name="O'Sullivan O."/>
            <person name="Ritari J."/>
            <person name="Douillard F.P."/>
            <person name="Paul Ross R."/>
            <person name="Yang R."/>
            <person name="Briner A.E."/>
            <person name="Felis G.E."/>
            <person name="de Vos W.M."/>
            <person name="Barrangou R."/>
            <person name="Klaenhammer T.R."/>
            <person name="Caufield P.W."/>
            <person name="Cui Y."/>
            <person name="Zhang H."/>
            <person name="O'Toole P.W."/>
        </authorList>
    </citation>
    <scope>NUCLEOTIDE SEQUENCE [LARGE SCALE GENOMIC DNA]</scope>
    <source>
        <strain evidence="1 2">DSM 13145</strain>
    </source>
</reference>
<accession>A0A0R1P1S8</accession>
<sequence>MSLMRNTTDINKTSEKIYLVTLVRRSADRPMYLDHMLYKSAEEGQKFMARLVEAFAKAGYRDKKINDDHYQLDNGLDKINLTGKEHSVYNA</sequence>
<name>A0A0R1P1S8_9LACO</name>
<evidence type="ECO:0000313" key="2">
    <source>
        <dbReference type="Proteomes" id="UP000051445"/>
    </source>
</evidence>
<dbReference type="PATRIC" id="fig|1423746.3.peg.1412"/>
<evidence type="ECO:0000313" key="1">
    <source>
        <dbReference type="EMBL" id="KRL25996.1"/>
    </source>
</evidence>
<proteinExistence type="predicted"/>